<organism evidence="6">
    <name type="scientific">marine metagenome</name>
    <dbReference type="NCBI Taxonomy" id="408172"/>
    <lineage>
        <taxon>unclassified sequences</taxon>
        <taxon>metagenomes</taxon>
        <taxon>ecological metagenomes</taxon>
    </lineage>
</organism>
<dbReference type="NCBIfam" id="TIGR00221">
    <property type="entry name" value="nagA"/>
    <property type="match status" value="1"/>
</dbReference>
<keyword evidence="3" id="KW-0378">Hydrolase</keyword>
<dbReference type="InterPro" id="IPR003764">
    <property type="entry name" value="GlcNAc_6-P_deAcase"/>
</dbReference>
<protein>
    <recommendedName>
        <fullName evidence="5">Amidohydrolase-related domain-containing protein</fullName>
    </recommendedName>
</protein>
<dbReference type="InterPro" id="IPR006680">
    <property type="entry name" value="Amidohydro-rel"/>
</dbReference>
<dbReference type="Pfam" id="PF01979">
    <property type="entry name" value="Amidohydro_1"/>
    <property type="match status" value="1"/>
</dbReference>
<dbReference type="Gene3D" id="2.30.40.10">
    <property type="entry name" value="Urease, subunit C, domain 1"/>
    <property type="match status" value="1"/>
</dbReference>
<dbReference type="InterPro" id="IPR011059">
    <property type="entry name" value="Metal-dep_hydrolase_composite"/>
</dbReference>
<dbReference type="PIRSF" id="PIRSF038994">
    <property type="entry name" value="NagA"/>
    <property type="match status" value="1"/>
</dbReference>
<evidence type="ECO:0000256" key="2">
    <source>
        <dbReference type="ARBA" id="ARBA00022723"/>
    </source>
</evidence>
<gene>
    <name evidence="6" type="ORF">METZ01_LOCUS281950</name>
</gene>
<reference evidence="6" key="1">
    <citation type="submission" date="2018-05" db="EMBL/GenBank/DDBJ databases">
        <authorList>
            <person name="Lanie J.A."/>
            <person name="Ng W.-L."/>
            <person name="Kazmierczak K.M."/>
            <person name="Andrzejewski T.M."/>
            <person name="Davidsen T.M."/>
            <person name="Wayne K.J."/>
            <person name="Tettelin H."/>
            <person name="Glass J.I."/>
            <person name="Rusch D."/>
            <person name="Podicherti R."/>
            <person name="Tsui H.-C.T."/>
            <person name="Winkler M.E."/>
        </authorList>
    </citation>
    <scope>NUCLEOTIDE SEQUENCE</scope>
</reference>
<evidence type="ECO:0000256" key="1">
    <source>
        <dbReference type="ARBA" id="ARBA00010716"/>
    </source>
</evidence>
<evidence type="ECO:0000259" key="5">
    <source>
        <dbReference type="Pfam" id="PF01979"/>
    </source>
</evidence>
<comment type="similarity">
    <text evidence="1">Belongs to the metallo-dependent hydrolases superfamily. NagA family.</text>
</comment>
<dbReference type="PANTHER" id="PTHR11113">
    <property type="entry name" value="N-ACETYLGLUCOSAMINE-6-PHOSPHATE DEACETYLASE"/>
    <property type="match status" value="1"/>
</dbReference>
<name>A0A382KXC0_9ZZZZ</name>
<dbReference type="SUPFAM" id="SSF51556">
    <property type="entry name" value="Metallo-dependent hydrolases"/>
    <property type="match status" value="1"/>
</dbReference>
<keyword evidence="2" id="KW-0479">Metal-binding</keyword>
<proteinExistence type="inferred from homology"/>
<evidence type="ECO:0000313" key="6">
    <source>
        <dbReference type="EMBL" id="SVC29096.1"/>
    </source>
</evidence>
<dbReference type="AlphaFoldDB" id="A0A382KXC0"/>
<dbReference type="PANTHER" id="PTHR11113:SF14">
    <property type="entry name" value="N-ACETYLGLUCOSAMINE-6-PHOSPHATE DEACETYLASE"/>
    <property type="match status" value="1"/>
</dbReference>
<dbReference type="Gene3D" id="3.20.20.140">
    <property type="entry name" value="Metal-dependent hydrolases"/>
    <property type="match status" value="1"/>
</dbReference>
<accession>A0A382KXC0</accession>
<evidence type="ECO:0000256" key="4">
    <source>
        <dbReference type="ARBA" id="ARBA00023277"/>
    </source>
</evidence>
<feature type="domain" description="Amidohydrolase-related" evidence="5">
    <location>
        <begin position="42"/>
        <end position="351"/>
    </location>
</feature>
<dbReference type="GO" id="GO:0006046">
    <property type="term" value="P:N-acetylglucosamine catabolic process"/>
    <property type="evidence" value="ECO:0007669"/>
    <property type="project" value="TreeGrafter"/>
</dbReference>
<dbReference type="GO" id="GO:0046872">
    <property type="term" value="F:metal ion binding"/>
    <property type="evidence" value="ECO:0007669"/>
    <property type="project" value="UniProtKB-KW"/>
</dbReference>
<keyword evidence="4" id="KW-0119">Carbohydrate metabolism</keyword>
<dbReference type="GO" id="GO:0008448">
    <property type="term" value="F:N-acetylglucosamine-6-phosphate deacetylase activity"/>
    <property type="evidence" value="ECO:0007669"/>
    <property type="project" value="InterPro"/>
</dbReference>
<dbReference type="EMBL" id="UINC01083416">
    <property type="protein sequence ID" value="SVC29096.1"/>
    <property type="molecule type" value="Genomic_DNA"/>
</dbReference>
<sequence>MNKTKEISGKIVCGEDIISGTIIFENIIKDLKSAKDKNYTNYIIPGFIDLHCHGGNGYDSMEGLQSIKKISEYHLSHGTTTLYPTTVTAKLEDTLEALKGLNNYLNLNKEISNIDGIHLEGPFINPNKMGAQPPFAQLPSYSFIKTLIKEAPIKIMTLAPEIKGGLELIDFLIKNDIKPQIGHSLADYNCCILALEKGVKSFTHLYNAMSGFQHRKPGVVAAAFSKAKYAEIICDLIHVNKEMIKLAFKNIDKLYSITDSISASGMPDGKYKVGTYEVYKKNGVVKLNEDTLGGSIVTMDKAFNNLIEIGFSIQEAVKMTSTNAARYLDRKDIGHISKEAKANLLVLDSKLNLIEIYLNGNLIS</sequence>
<evidence type="ECO:0000256" key="3">
    <source>
        <dbReference type="ARBA" id="ARBA00022801"/>
    </source>
</evidence>
<dbReference type="InterPro" id="IPR032466">
    <property type="entry name" value="Metal_Hydrolase"/>
</dbReference>